<dbReference type="InterPro" id="IPR004692">
    <property type="entry name" value="SecG"/>
</dbReference>
<accession>A0A645ASG7</accession>
<keyword evidence="3" id="KW-0813">Transport</keyword>
<dbReference type="AlphaFoldDB" id="A0A645ASG7"/>
<evidence type="ECO:0000256" key="9">
    <source>
        <dbReference type="SAM" id="Phobius"/>
    </source>
</evidence>
<evidence type="ECO:0000256" key="2">
    <source>
        <dbReference type="ARBA" id="ARBA00008445"/>
    </source>
</evidence>
<evidence type="ECO:0000313" key="10">
    <source>
        <dbReference type="EMBL" id="MPM55846.1"/>
    </source>
</evidence>
<keyword evidence="5" id="KW-0653">Protein transport</keyword>
<protein>
    <recommendedName>
        <fullName evidence="11">Protein-export membrane protein SecG</fullName>
    </recommendedName>
</protein>
<name>A0A645ASG7_9ZZZZ</name>
<comment type="subcellular location">
    <subcellularLocation>
        <location evidence="1">Membrane</location>
        <topology evidence="1">Multi-pass membrane protein</topology>
    </subcellularLocation>
</comment>
<evidence type="ECO:0000256" key="1">
    <source>
        <dbReference type="ARBA" id="ARBA00004141"/>
    </source>
</evidence>
<keyword evidence="4 9" id="KW-0812">Transmembrane</keyword>
<sequence length="80" mass="8212">MSTLSTVLSVILAVVGLLLCIIVLLQSDRAAGLGAIGASNSTDSYWSKNKGNSVEGSLSRLTKILGAVFMILAFAISLIG</sequence>
<comment type="similarity">
    <text evidence="2">Belongs to the SecG family.</text>
</comment>
<dbReference type="GO" id="GO:0015450">
    <property type="term" value="F:protein-transporting ATPase activity"/>
    <property type="evidence" value="ECO:0007669"/>
    <property type="project" value="InterPro"/>
</dbReference>
<evidence type="ECO:0000256" key="8">
    <source>
        <dbReference type="ARBA" id="ARBA00023136"/>
    </source>
</evidence>
<evidence type="ECO:0000256" key="4">
    <source>
        <dbReference type="ARBA" id="ARBA00022692"/>
    </source>
</evidence>
<dbReference type="EMBL" id="VSSQ01015467">
    <property type="protein sequence ID" value="MPM55846.1"/>
    <property type="molecule type" value="Genomic_DNA"/>
</dbReference>
<feature type="transmembrane region" description="Helical" evidence="9">
    <location>
        <begin position="61"/>
        <end position="79"/>
    </location>
</feature>
<comment type="caution">
    <text evidence="10">The sequence shown here is derived from an EMBL/GenBank/DDBJ whole genome shotgun (WGS) entry which is preliminary data.</text>
</comment>
<keyword evidence="7" id="KW-0811">Translocation</keyword>
<dbReference type="Pfam" id="PF03840">
    <property type="entry name" value="SecG"/>
    <property type="match status" value="1"/>
</dbReference>
<evidence type="ECO:0000256" key="3">
    <source>
        <dbReference type="ARBA" id="ARBA00022448"/>
    </source>
</evidence>
<proteinExistence type="inferred from homology"/>
<dbReference type="PRINTS" id="PR01651">
    <property type="entry name" value="SECGEXPORT"/>
</dbReference>
<evidence type="ECO:0000256" key="5">
    <source>
        <dbReference type="ARBA" id="ARBA00022927"/>
    </source>
</evidence>
<dbReference type="NCBIfam" id="TIGR00810">
    <property type="entry name" value="secG"/>
    <property type="match status" value="1"/>
</dbReference>
<gene>
    <name evidence="10" type="ORF">SDC9_102643</name>
</gene>
<evidence type="ECO:0000256" key="6">
    <source>
        <dbReference type="ARBA" id="ARBA00022989"/>
    </source>
</evidence>
<dbReference type="GO" id="GO:0009306">
    <property type="term" value="P:protein secretion"/>
    <property type="evidence" value="ECO:0007669"/>
    <property type="project" value="InterPro"/>
</dbReference>
<organism evidence="10">
    <name type="scientific">bioreactor metagenome</name>
    <dbReference type="NCBI Taxonomy" id="1076179"/>
    <lineage>
        <taxon>unclassified sequences</taxon>
        <taxon>metagenomes</taxon>
        <taxon>ecological metagenomes</taxon>
    </lineage>
</organism>
<keyword evidence="8 9" id="KW-0472">Membrane</keyword>
<evidence type="ECO:0008006" key="11">
    <source>
        <dbReference type="Google" id="ProtNLM"/>
    </source>
</evidence>
<keyword evidence="6 9" id="KW-1133">Transmembrane helix</keyword>
<evidence type="ECO:0000256" key="7">
    <source>
        <dbReference type="ARBA" id="ARBA00023010"/>
    </source>
</evidence>
<dbReference type="GO" id="GO:0016020">
    <property type="term" value="C:membrane"/>
    <property type="evidence" value="ECO:0007669"/>
    <property type="project" value="UniProtKB-SubCell"/>
</dbReference>
<reference evidence="10" key="1">
    <citation type="submission" date="2019-08" db="EMBL/GenBank/DDBJ databases">
        <authorList>
            <person name="Kucharzyk K."/>
            <person name="Murdoch R.W."/>
            <person name="Higgins S."/>
            <person name="Loffler F."/>
        </authorList>
    </citation>
    <scope>NUCLEOTIDE SEQUENCE</scope>
</reference>